<dbReference type="PANTHER" id="PTHR31834:SF11">
    <property type="entry name" value="GLYCOSYLTRANSFERASE HOC1-RELATED"/>
    <property type="match status" value="1"/>
</dbReference>
<evidence type="ECO:0000313" key="12">
    <source>
        <dbReference type="Proteomes" id="UP000005220"/>
    </source>
</evidence>
<evidence type="ECO:0000256" key="7">
    <source>
        <dbReference type="ARBA" id="ARBA00022989"/>
    </source>
</evidence>
<comment type="similarity">
    <text evidence="2">Belongs to the glycosyltransferase 32 family.</text>
</comment>
<evidence type="ECO:0008006" key="13">
    <source>
        <dbReference type="Google" id="ProtNLM"/>
    </source>
</evidence>
<dbReference type="GeneID" id="13886802"/>
<keyword evidence="4" id="KW-0808">Transferase</keyword>
<keyword evidence="3" id="KW-0328">Glycosyltransferase</keyword>
<protein>
    <recommendedName>
        <fullName evidence="13">Glycosyltransferase family 32 protein</fullName>
    </recommendedName>
</protein>
<dbReference type="InterPro" id="IPR039367">
    <property type="entry name" value="Och1-like"/>
</dbReference>
<dbReference type="InterPro" id="IPR029044">
    <property type="entry name" value="Nucleotide-diphossugar_trans"/>
</dbReference>
<dbReference type="KEGG" id="kaf:KAFR_0K02580"/>
<evidence type="ECO:0000256" key="9">
    <source>
        <dbReference type="ARBA" id="ARBA00023136"/>
    </source>
</evidence>
<proteinExistence type="inferred from homology"/>
<evidence type="ECO:0000256" key="1">
    <source>
        <dbReference type="ARBA" id="ARBA00004323"/>
    </source>
</evidence>
<evidence type="ECO:0000256" key="4">
    <source>
        <dbReference type="ARBA" id="ARBA00022679"/>
    </source>
</evidence>
<comment type="subcellular location">
    <subcellularLocation>
        <location evidence="1">Golgi apparatus membrane</location>
        <topology evidence="1">Single-pass type II membrane protein</topology>
    </subcellularLocation>
</comment>
<keyword evidence="5 10" id="KW-0812">Transmembrane</keyword>
<dbReference type="PANTHER" id="PTHR31834">
    <property type="entry name" value="INITIATION-SPECIFIC ALPHA-1,6-MANNOSYLTRANSFERASE"/>
    <property type="match status" value="1"/>
</dbReference>
<dbReference type="Pfam" id="PF04488">
    <property type="entry name" value="Gly_transf_sug"/>
    <property type="match status" value="1"/>
</dbReference>
<dbReference type="Proteomes" id="UP000005220">
    <property type="component" value="Chromosome 11"/>
</dbReference>
<keyword evidence="8" id="KW-0333">Golgi apparatus</keyword>
<evidence type="ECO:0000256" key="2">
    <source>
        <dbReference type="ARBA" id="ARBA00009003"/>
    </source>
</evidence>
<dbReference type="EMBL" id="HE650831">
    <property type="protein sequence ID" value="CCF60614.1"/>
    <property type="molecule type" value="Genomic_DNA"/>
</dbReference>
<dbReference type="FunFam" id="3.90.550.20:FF:000002">
    <property type="entry name" value="Initiation-specific alpha-1,6-mannosyltransferase"/>
    <property type="match status" value="1"/>
</dbReference>
<keyword evidence="7 10" id="KW-1133">Transmembrane helix</keyword>
<dbReference type="HOGENOM" id="CLU_022381_5_0_1"/>
<organism evidence="11 12">
    <name type="scientific">Kazachstania africana (strain ATCC 22294 / BCRC 22015 / CBS 2517 / CECT 1963 / NBRC 1671 / NRRL Y-8276)</name>
    <name type="common">Yeast</name>
    <name type="synonym">Kluyveromyces africanus</name>
    <dbReference type="NCBI Taxonomy" id="1071382"/>
    <lineage>
        <taxon>Eukaryota</taxon>
        <taxon>Fungi</taxon>
        <taxon>Dikarya</taxon>
        <taxon>Ascomycota</taxon>
        <taxon>Saccharomycotina</taxon>
        <taxon>Saccharomycetes</taxon>
        <taxon>Saccharomycetales</taxon>
        <taxon>Saccharomycetaceae</taxon>
        <taxon>Kazachstania</taxon>
    </lineage>
</organism>
<dbReference type="eggNOG" id="ENOG502QW2I">
    <property type="taxonomic scope" value="Eukaryota"/>
</dbReference>
<accession>H2B1W4</accession>
<evidence type="ECO:0000256" key="8">
    <source>
        <dbReference type="ARBA" id="ARBA00023034"/>
    </source>
</evidence>
<dbReference type="Gene3D" id="3.90.550.20">
    <property type="match status" value="1"/>
</dbReference>
<dbReference type="GO" id="GO:0000136">
    <property type="term" value="C:mannan polymerase complex"/>
    <property type="evidence" value="ECO:0007669"/>
    <property type="project" value="EnsemblFungi"/>
</dbReference>
<feature type="transmembrane region" description="Helical" evidence="10">
    <location>
        <begin position="14"/>
        <end position="32"/>
    </location>
</feature>
<keyword evidence="12" id="KW-1185">Reference proteome</keyword>
<dbReference type="OrthoDB" id="411251at2759"/>
<dbReference type="RefSeq" id="XP_003959749.1">
    <property type="nucleotide sequence ID" value="XM_003959700.1"/>
</dbReference>
<dbReference type="STRING" id="1071382.H2B1W4"/>
<dbReference type="InParanoid" id="H2B1W4"/>
<dbReference type="SUPFAM" id="SSF53448">
    <property type="entry name" value="Nucleotide-diphospho-sugar transferases"/>
    <property type="match status" value="1"/>
</dbReference>
<dbReference type="InterPro" id="IPR007577">
    <property type="entry name" value="GlycoTrfase_DXD_sugar-bd_CS"/>
</dbReference>
<evidence type="ECO:0000256" key="5">
    <source>
        <dbReference type="ARBA" id="ARBA00022692"/>
    </source>
</evidence>
<keyword evidence="6" id="KW-0735">Signal-anchor</keyword>
<gene>
    <name evidence="11" type="primary">KAFR0K02580</name>
    <name evidence="11" type="ORF">KAFR_0K02580</name>
</gene>
<evidence type="ECO:0000256" key="3">
    <source>
        <dbReference type="ARBA" id="ARBA00022676"/>
    </source>
</evidence>
<dbReference type="FunCoup" id="H2B1W4">
    <property type="interactions" value="133"/>
</dbReference>
<evidence type="ECO:0000313" key="11">
    <source>
        <dbReference type="EMBL" id="CCF60614.1"/>
    </source>
</evidence>
<evidence type="ECO:0000256" key="10">
    <source>
        <dbReference type="SAM" id="Phobius"/>
    </source>
</evidence>
<dbReference type="GO" id="GO:0000009">
    <property type="term" value="F:alpha-1,6-mannosyltransferase activity"/>
    <property type="evidence" value="ECO:0007669"/>
    <property type="project" value="EnsemblFungi"/>
</dbReference>
<sequence>MAKVSRGFWNPKRLVWFILCSIVAIIFVVRFFNNSDSTNLQNILQNLPKEISQSINNAASRQNSDLDILAEFERLAEEIALKQDYQMQQMEKQRRLIEKKIKELKPLPSDLTLREKLAFTFEYEPKRKFPAFIWQTWKLDANPRDTLLNKENWDEKNPGFVHEILNDDIMHAFVRHYYSTIPEVIEAYNVLPSLVLKIDFFKYLILLARGGVFADMDTVPLRPIPNWIPEDMNPNDIGLIVGVEHDAEHGSNNWKNKYIRRLQFGNWVIQAKPGHPVIREIVAHITEETIQRMLEGQLKVNIRNDLSIMSWTGTGIWTDVIFTYLNDYMKSGLLEKITWMHFHKLTKPRLLSDILVFPEFSFNAPYTIENDDLHKEMYFTTHESTKFWKAAPKVAK</sequence>
<dbReference type="AlphaFoldDB" id="H2B1W4"/>
<dbReference type="GO" id="GO:0006487">
    <property type="term" value="P:protein N-linked glycosylation"/>
    <property type="evidence" value="ECO:0007669"/>
    <property type="project" value="TreeGrafter"/>
</dbReference>
<name>H2B1W4_KAZAF</name>
<reference evidence="11 12" key="1">
    <citation type="journal article" date="2011" name="Proc. Natl. Acad. Sci. U.S.A.">
        <title>Evolutionary erosion of yeast sex chromosomes by mating-type switching accidents.</title>
        <authorList>
            <person name="Gordon J.L."/>
            <person name="Armisen D."/>
            <person name="Proux-Wera E."/>
            <person name="Oheigeartaigh S.S."/>
            <person name="Byrne K.P."/>
            <person name="Wolfe K.H."/>
        </authorList>
    </citation>
    <scope>NUCLEOTIDE SEQUENCE [LARGE SCALE GENOMIC DNA]</scope>
    <source>
        <strain evidence="12">ATCC 22294 / BCRC 22015 / CBS 2517 / CECT 1963 / NBRC 1671 / NRRL Y-8276</strain>
    </source>
</reference>
<evidence type="ECO:0000256" key="6">
    <source>
        <dbReference type="ARBA" id="ARBA00022968"/>
    </source>
</evidence>
<keyword evidence="9 10" id="KW-0472">Membrane</keyword>